<dbReference type="SUPFAM" id="SSF75005">
    <property type="entry name" value="Arabinanase/levansucrase/invertase"/>
    <property type="match status" value="1"/>
</dbReference>
<accession>A0A5C6EJ94</accession>
<evidence type="ECO:0000313" key="7">
    <source>
        <dbReference type="Proteomes" id="UP000317977"/>
    </source>
</evidence>
<comment type="similarity">
    <text evidence="1 5">Belongs to the glycosyl hydrolase 43 family.</text>
</comment>
<comment type="caution">
    <text evidence="6">The sequence shown here is derived from an EMBL/GenBank/DDBJ whole genome shotgun (WGS) entry which is preliminary data.</text>
</comment>
<keyword evidence="2" id="KW-0732">Signal</keyword>
<evidence type="ECO:0000313" key="6">
    <source>
        <dbReference type="EMBL" id="TWU48157.1"/>
    </source>
</evidence>
<evidence type="ECO:0000256" key="5">
    <source>
        <dbReference type="RuleBase" id="RU361187"/>
    </source>
</evidence>
<dbReference type="Gene3D" id="2.115.10.20">
    <property type="entry name" value="Glycosyl hydrolase domain, family 43"/>
    <property type="match status" value="1"/>
</dbReference>
<dbReference type="Gene3D" id="2.60.120.560">
    <property type="entry name" value="Exo-inulinase, domain 1"/>
    <property type="match status" value="1"/>
</dbReference>
<dbReference type="InterPro" id="IPR006710">
    <property type="entry name" value="Glyco_hydro_43"/>
</dbReference>
<reference evidence="6 7" key="1">
    <citation type="submission" date="2019-02" db="EMBL/GenBank/DDBJ databases">
        <title>Deep-cultivation of Planctomycetes and their phenomic and genomic characterization uncovers novel biology.</title>
        <authorList>
            <person name="Wiegand S."/>
            <person name="Jogler M."/>
            <person name="Boedeker C."/>
            <person name="Pinto D."/>
            <person name="Vollmers J."/>
            <person name="Rivas-Marin E."/>
            <person name="Kohn T."/>
            <person name="Peeters S.H."/>
            <person name="Heuer A."/>
            <person name="Rast P."/>
            <person name="Oberbeckmann S."/>
            <person name="Bunk B."/>
            <person name="Jeske O."/>
            <person name="Meyerdierks A."/>
            <person name="Storesund J.E."/>
            <person name="Kallscheuer N."/>
            <person name="Luecker S."/>
            <person name="Lage O.M."/>
            <person name="Pohl T."/>
            <person name="Merkel B.J."/>
            <person name="Hornburger P."/>
            <person name="Mueller R.-W."/>
            <person name="Bruemmer F."/>
            <person name="Labrenz M."/>
            <person name="Spormann A.M."/>
            <person name="Op Den Camp H."/>
            <person name="Overmann J."/>
            <person name="Amann R."/>
            <person name="Jetten M.S.M."/>
            <person name="Mascher T."/>
            <person name="Medema M.H."/>
            <person name="Devos D.P."/>
            <person name="Kaster A.-K."/>
            <person name="Ovreas L."/>
            <person name="Rohde M."/>
            <person name="Galperin M.Y."/>
            <person name="Jogler C."/>
        </authorList>
    </citation>
    <scope>NUCLEOTIDE SEQUENCE [LARGE SCALE GENOMIC DNA]</scope>
    <source>
        <strain evidence="6 7">Poly59</strain>
    </source>
</reference>
<dbReference type="EMBL" id="SJPX01000005">
    <property type="protein sequence ID" value="TWU48157.1"/>
    <property type="molecule type" value="Genomic_DNA"/>
</dbReference>
<dbReference type="PANTHER" id="PTHR43817:SF1">
    <property type="entry name" value="HYDROLASE, FAMILY 43, PUTATIVE (AFU_ORTHOLOGUE AFUA_3G01660)-RELATED"/>
    <property type="match status" value="1"/>
</dbReference>
<dbReference type="InterPro" id="IPR023296">
    <property type="entry name" value="Glyco_hydro_beta-prop_sf"/>
</dbReference>
<keyword evidence="3 5" id="KW-0378">Hydrolase</keyword>
<evidence type="ECO:0000256" key="4">
    <source>
        <dbReference type="ARBA" id="ARBA00023295"/>
    </source>
</evidence>
<proteinExistence type="inferred from homology"/>
<dbReference type="GO" id="GO:0046556">
    <property type="term" value="F:alpha-L-arabinofuranosidase activity"/>
    <property type="evidence" value="ECO:0007669"/>
    <property type="project" value="UniProtKB-EC"/>
</dbReference>
<gene>
    <name evidence="6" type="ORF">Poly59_50030</name>
</gene>
<dbReference type="GO" id="GO:0005975">
    <property type="term" value="P:carbohydrate metabolic process"/>
    <property type="evidence" value="ECO:0007669"/>
    <property type="project" value="InterPro"/>
</dbReference>
<dbReference type="PANTHER" id="PTHR43817">
    <property type="entry name" value="GLYCOSYL HYDROLASE"/>
    <property type="match status" value="1"/>
</dbReference>
<dbReference type="AlphaFoldDB" id="A0A5C6EJ94"/>
<name>A0A5C6EJ94_9BACT</name>
<keyword evidence="7" id="KW-1185">Reference proteome</keyword>
<dbReference type="CDD" id="cd18820">
    <property type="entry name" value="GH43_LbAraf43-like"/>
    <property type="match status" value="1"/>
</dbReference>
<keyword evidence="4 5" id="KW-0326">Glycosidase</keyword>
<dbReference type="Pfam" id="PF04616">
    <property type="entry name" value="Glyco_hydro_43"/>
    <property type="match status" value="1"/>
</dbReference>
<dbReference type="EC" id="3.2.1.55" evidence="6"/>
<organism evidence="6 7">
    <name type="scientific">Rubripirellula reticaptiva</name>
    <dbReference type="NCBI Taxonomy" id="2528013"/>
    <lineage>
        <taxon>Bacteria</taxon>
        <taxon>Pseudomonadati</taxon>
        <taxon>Planctomycetota</taxon>
        <taxon>Planctomycetia</taxon>
        <taxon>Pirellulales</taxon>
        <taxon>Pirellulaceae</taxon>
        <taxon>Rubripirellula</taxon>
    </lineage>
</organism>
<protein>
    <submittedName>
        <fullName evidence="6">Extracellular exo-alpha-(1-&gt;5)-L-arabinofuranosidase</fullName>
        <ecNumber evidence="6">3.2.1.55</ecNumber>
    </submittedName>
</protein>
<evidence type="ECO:0000256" key="3">
    <source>
        <dbReference type="ARBA" id="ARBA00022801"/>
    </source>
</evidence>
<sequence>MIVDRNLGTAFSLMRWWRDTVAMVLVLGISFVAGVGVATAQEASIAGALSSNLFVNPIGEGADPWVTRDPLSGGYLWCFSEGNRELAIHKSPSLTSLGEKHIVWTAPPFGPFSKELWAPELHFLDEHWHIYFAASDGNNENHKTYVLRSATADVLSEYELIGPLKTGAGSDRDSPNLWSIDMTVLEYDQRRYAIWSGWDAPKTDQQYLYIAEMKSPTELVGPRVRICNHDDFQWERIESNATAKGLNEGPQVFQSGDATAIVYSCGASWMPNYKLGMLELRGDDPLNSESWKKRPDPVFESSESTYGVGHSCFVRSLDDKQWWHVFHAKRDREPGWRRAIFVQPMNVDEQGFPVFGKPVATGSILHRPSGESSSEKSPKTDGFSYYGHHQFYAATKDEIQLGARPGVPINEYRSGEKVVFNRAVADDAEISVVIDFQGQTQSRDAGILFRCSAVSIGYDAQRGYFAGLVPKTSLLVVGKMDGKKWTELARVDCTFDPSIPQRLAVRIVGDEIAVVHNDTVKLKVQDDQYRSGKAGLRVVDTDATFREWSFKSL</sequence>
<dbReference type="Proteomes" id="UP000317977">
    <property type="component" value="Unassembled WGS sequence"/>
</dbReference>
<evidence type="ECO:0000256" key="2">
    <source>
        <dbReference type="ARBA" id="ARBA00022729"/>
    </source>
</evidence>
<evidence type="ECO:0000256" key="1">
    <source>
        <dbReference type="ARBA" id="ARBA00009865"/>
    </source>
</evidence>